<dbReference type="Gene3D" id="3.30.70.920">
    <property type="match status" value="1"/>
</dbReference>
<dbReference type="Proteomes" id="UP000248148">
    <property type="component" value="Unassembled WGS sequence"/>
</dbReference>
<dbReference type="OrthoDB" id="9799041at2"/>
<proteinExistence type="predicted"/>
<accession>A0A318T8U1</accession>
<keyword evidence="3" id="KW-1185">Reference proteome</keyword>
<dbReference type="EMBL" id="QJTI01000020">
    <property type="protein sequence ID" value="PYF01552.1"/>
    <property type="molecule type" value="Genomic_DNA"/>
</dbReference>
<dbReference type="SUPFAM" id="SSF54909">
    <property type="entry name" value="Dimeric alpha+beta barrel"/>
    <property type="match status" value="1"/>
</dbReference>
<name>A0A318T8U1_9BRAD</name>
<comment type="caution">
    <text evidence="2">The sequence shown here is derived from an EMBL/GenBank/DDBJ whole genome shotgun (WGS) entry which is preliminary data.</text>
</comment>
<organism evidence="2 3">
    <name type="scientific">Rhodopseudomonas faecalis</name>
    <dbReference type="NCBI Taxonomy" id="99655"/>
    <lineage>
        <taxon>Bacteria</taxon>
        <taxon>Pseudomonadati</taxon>
        <taxon>Pseudomonadota</taxon>
        <taxon>Alphaproteobacteria</taxon>
        <taxon>Hyphomicrobiales</taxon>
        <taxon>Nitrobacteraceae</taxon>
        <taxon>Rhodopseudomonas</taxon>
    </lineage>
</organism>
<dbReference type="InterPro" id="IPR011008">
    <property type="entry name" value="Dimeric_a/b-barrel"/>
</dbReference>
<dbReference type="InterPro" id="IPR019887">
    <property type="entry name" value="Tscrpt_reg_AsnC/Lrp_C"/>
</dbReference>
<evidence type="ECO:0000313" key="2">
    <source>
        <dbReference type="EMBL" id="PYF01552.1"/>
    </source>
</evidence>
<reference evidence="2 3" key="1">
    <citation type="submission" date="2018-06" db="EMBL/GenBank/DDBJ databases">
        <title>Genomic Encyclopedia of Archaeal and Bacterial Type Strains, Phase II (KMG-II): from individual species to whole genera.</title>
        <authorList>
            <person name="Goeker M."/>
        </authorList>
    </citation>
    <scope>NUCLEOTIDE SEQUENCE [LARGE SCALE GENOMIC DNA]</scope>
    <source>
        <strain evidence="2 3">JCM 11668</strain>
    </source>
</reference>
<feature type="domain" description="Transcription regulator AsnC/Lrp ligand binding" evidence="1">
    <location>
        <begin position="6"/>
        <end position="76"/>
    </location>
</feature>
<dbReference type="AlphaFoldDB" id="A0A318T8U1"/>
<evidence type="ECO:0000259" key="1">
    <source>
        <dbReference type="Pfam" id="PF01037"/>
    </source>
</evidence>
<evidence type="ECO:0000313" key="3">
    <source>
        <dbReference type="Proteomes" id="UP000248148"/>
    </source>
</evidence>
<dbReference type="Pfam" id="PF01037">
    <property type="entry name" value="AsnC_trans_reg"/>
    <property type="match status" value="1"/>
</dbReference>
<sequence>MIPFFVQFKCELGKSYSVANAIAEAEIASEIYSTAGDYDLLVKFYVEKETDIGHFIAEKVQTIPGIRDTYTIITFKAFGTRRQS</sequence>
<dbReference type="RefSeq" id="WP_110781900.1">
    <property type="nucleotide sequence ID" value="NZ_QJTI01000020.1"/>
</dbReference>
<gene>
    <name evidence="2" type="ORF">BJ122_12035</name>
</gene>
<protein>
    <submittedName>
        <fullName evidence="2">AsnC family transcriptional regulator</fullName>
    </submittedName>
</protein>